<accession>A0A4Y2JRW6</accession>
<evidence type="ECO:0000313" key="2">
    <source>
        <dbReference type="Proteomes" id="UP000499080"/>
    </source>
</evidence>
<protein>
    <submittedName>
        <fullName evidence="1">Uncharacterized protein</fullName>
    </submittedName>
</protein>
<dbReference type="EMBL" id="BGPR01003806">
    <property type="protein sequence ID" value="GBM92627.1"/>
    <property type="molecule type" value="Genomic_DNA"/>
</dbReference>
<comment type="caution">
    <text evidence="1">The sequence shown here is derived from an EMBL/GenBank/DDBJ whole genome shotgun (WGS) entry which is preliminary data.</text>
</comment>
<organism evidence="1 2">
    <name type="scientific">Araneus ventricosus</name>
    <name type="common">Orbweaver spider</name>
    <name type="synonym">Epeira ventricosa</name>
    <dbReference type="NCBI Taxonomy" id="182803"/>
    <lineage>
        <taxon>Eukaryota</taxon>
        <taxon>Metazoa</taxon>
        <taxon>Ecdysozoa</taxon>
        <taxon>Arthropoda</taxon>
        <taxon>Chelicerata</taxon>
        <taxon>Arachnida</taxon>
        <taxon>Araneae</taxon>
        <taxon>Araneomorphae</taxon>
        <taxon>Entelegynae</taxon>
        <taxon>Araneoidea</taxon>
        <taxon>Araneidae</taxon>
        <taxon>Araneus</taxon>
    </lineage>
</organism>
<sequence>MFIIPPCVKVHSSVRTKSFQIQLFQSNCFKFWRNLTLLQEPATHIHATDEFGDGGEKQLQTMTGLVEVCRYAAFYPPFSAHHVMAKISSKMVWSGTFSCFSFCRSHSLSTTYIVSGSKKGPHFPQLLISTE</sequence>
<dbReference type="Proteomes" id="UP000499080">
    <property type="component" value="Unassembled WGS sequence"/>
</dbReference>
<proteinExistence type="predicted"/>
<keyword evidence="2" id="KW-1185">Reference proteome</keyword>
<reference evidence="1 2" key="1">
    <citation type="journal article" date="2019" name="Sci. Rep.">
        <title>Orb-weaving spider Araneus ventricosus genome elucidates the spidroin gene catalogue.</title>
        <authorList>
            <person name="Kono N."/>
            <person name="Nakamura H."/>
            <person name="Ohtoshi R."/>
            <person name="Moran D.A.P."/>
            <person name="Shinohara A."/>
            <person name="Yoshida Y."/>
            <person name="Fujiwara M."/>
            <person name="Mori M."/>
            <person name="Tomita M."/>
            <person name="Arakawa K."/>
        </authorList>
    </citation>
    <scope>NUCLEOTIDE SEQUENCE [LARGE SCALE GENOMIC DNA]</scope>
</reference>
<dbReference type="AlphaFoldDB" id="A0A4Y2JRW6"/>
<gene>
    <name evidence="1" type="ORF">AVEN_9272_1</name>
</gene>
<evidence type="ECO:0000313" key="1">
    <source>
        <dbReference type="EMBL" id="GBM92627.1"/>
    </source>
</evidence>
<name>A0A4Y2JRW6_ARAVE</name>